<dbReference type="PROSITE" id="PS51318">
    <property type="entry name" value="TAT"/>
    <property type="match status" value="1"/>
</dbReference>
<dbReference type="eggNOG" id="COG1653">
    <property type="taxonomic scope" value="Bacteria"/>
</dbReference>
<accession>A7NM70</accession>
<proteinExistence type="predicted"/>
<dbReference type="Gene3D" id="3.40.190.10">
    <property type="entry name" value="Periplasmic binding protein-like II"/>
    <property type="match status" value="1"/>
</dbReference>
<dbReference type="PANTHER" id="PTHR43649">
    <property type="entry name" value="ARABINOSE-BINDING PROTEIN-RELATED"/>
    <property type="match status" value="1"/>
</dbReference>
<dbReference type="EMBL" id="CP000804">
    <property type="protein sequence ID" value="ABU58625.1"/>
    <property type="molecule type" value="Genomic_DNA"/>
</dbReference>
<feature type="region of interest" description="Disordered" evidence="1">
    <location>
        <begin position="48"/>
        <end position="83"/>
    </location>
</feature>
<dbReference type="OrthoDB" id="362670at2"/>
<dbReference type="KEGG" id="rca:Rcas_2546"/>
<dbReference type="Pfam" id="PF01547">
    <property type="entry name" value="SBP_bac_1"/>
    <property type="match status" value="1"/>
</dbReference>
<dbReference type="InterPro" id="IPR006059">
    <property type="entry name" value="SBP"/>
</dbReference>
<dbReference type="RefSeq" id="WP_012121049.1">
    <property type="nucleotide sequence ID" value="NC_009767.1"/>
</dbReference>
<sequence>MTTHHEEELAQELKRRGLSRREILQIGARLGLSSAAVAAVLAACGQAPQQSGTGAAPTTPPATEPTPTSLYDLEEGNSGWPTNAIADPSERVEISVAHAWDAVFFERQKQFDTLFMQRHPNIVVKAENTPFGEYRQKYVAQAAGNALPDIMYCQFSWAQEFIKNGLFRPLDDYIAKEKDFNLQDFTPQSLVSYQRDGKLWGIPYDEGPANLYYNKDIFDAAGIPYPDETWDLEKLKEVALKLTQGEGPNKIFGLGELPSLGDSLVAPPYLMPFGAQYLREPKEDECLINQPEAVAALEWWQELRDKGAVPSPADLQNVAWPAFQFGKIAMTMQGSWATPPIRAGAKFNWDIAMWPKGPKAHVTFSAGSAYMITRDSKNPDAAWIYLNEYLSTAGQSYMWGITGRGSPARLSAWPSYLNSKFAPPGAKYVEQAMRTIASHDIIDQPTGPQVTQAAGPIWDLVVAGQLSVKEACDQVFAAVDPIIAVNRA</sequence>
<evidence type="ECO:0000313" key="3">
    <source>
        <dbReference type="Proteomes" id="UP000000263"/>
    </source>
</evidence>
<protein>
    <submittedName>
        <fullName evidence="2">Extracellular solute-binding protein family 1</fullName>
    </submittedName>
</protein>
<dbReference type="AlphaFoldDB" id="A7NM70"/>
<dbReference type="Proteomes" id="UP000000263">
    <property type="component" value="Chromosome"/>
</dbReference>
<evidence type="ECO:0000256" key="1">
    <source>
        <dbReference type="SAM" id="MobiDB-lite"/>
    </source>
</evidence>
<dbReference type="SUPFAM" id="SSF53850">
    <property type="entry name" value="Periplasmic binding protein-like II"/>
    <property type="match status" value="1"/>
</dbReference>
<dbReference type="STRING" id="383372.Rcas_2546"/>
<organism evidence="2 3">
    <name type="scientific">Roseiflexus castenholzii (strain DSM 13941 / HLO8)</name>
    <dbReference type="NCBI Taxonomy" id="383372"/>
    <lineage>
        <taxon>Bacteria</taxon>
        <taxon>Bacillati</taxon>
        <taxon>Chloroflexota</taxon>
        <taxon>Chloroflexia</taxon>
        <taxon>Chloroflexales</taxon>
        <taxon>Roseiflexineae</taxon>
        <taxon>Roseiflexaceae</taxon>
        <taxon>Roseiflexus</taxon>
    </lineage>
</organism>
<name>A7NM70_ROSCS</name>
<dbReference type="CDD" id="cd13585">
    <property type="entry name" value="PBP2_TMBP_like"/>
    <property type="match status" value="1"/>
</dbReference>
<keyword evidence="3" id="KW-1185">Reference proteome</keyword>
<dbReference type="PANTHER" id="PTHR43649:SF30">
    <property type="entry name" value="ABC TRANSPORTER SUBSTRATE-BINDING PROTEIN"/>
    <property type="match status" value="1"/>
</dbReference>
<evidence type="ECO:0000313" key="2">
    <source>
        <dbReference type="EMBL" id="ABU58625.1"/>
    </source>
</evidence>
<dbReference type="HOGENOM" id="CLU_031285_10_5_0"/>
<gene>
    <name evidence="2" type="ordered locus">Rcas_2546</name>
</gene>
<dbReference type="InterPro" id="IPR050490">
    <property type="entry name" value="Bact_solute-bd_prot1"/>
</dbReference>
<reference evidence="2 3" key="1">
    <citation type="submission" date="2007-08" db="EMBL/GenBank/DDBJ databases">
        <title>Complete sequence of Roseiflexus castenholzii DSM 13941.</title>
        <authorList>
            <consortium name="US DOE Joint Genome Institute"/>
            <person name="Copeland A."/>
            <person name="Lucas S."/>
            <person name="Lapidus A."/>
            <person name="Barry K."/>
            <person name="Glavina del Rio T."/>
            <person name="Dalin E."/>
            <person name="Tice H."/>
            <person name="Pitluck S."/>
            <person name="Thompson L.S."/>
            <person name="Brettin T."/>
            <person name="Bruce D."/>
            <person name="Detter J.C."/>
            <person name="Han C."/>
            <person name="Tapia R."/>
            <person name="Schmutz J."/>
            <person name="Larimer F."/>
            <person name="Land M."/>
            <person name="Hauser L."/>
            <person name="Kyrpides N."/>
            <person name="Mikhailova N."/>
            <person name="Bryant D.A."/>
            <person name="Hanada S."/>
            <person name="Tsukatani Y."/>
            <person name="Richardson P."/>
        </authorList>
    </citation>
    <scope>NUCLEOTIDE SEQUENCE [LARGE SCALE GENOMIC DNA]</scope>
    <source>
        <strain evidence="3">DSM 13941 / HLO8</strain>
    </source>
</reference>
<dbReference type="InterPro" id="IPR006311">
    <property type="entry name" value="TAT_signal"/>
</dbReference>